<dbReference type="Proteomes" id="UP000676336">
    <property type="component" value="Unassembled WGS sequence"/>
</dbReference>
<feature type="signal peptide" evidence="1">
    <location>
        <begin position="1"/>
        <end position="19"/>
    </location>
</feature>
<comment type="caution">
    <text evidence="2">The sequence shown here is derived from an EMBL/GenBank/DDBJ whole genome shotgun (WGS) entry which is preliminary data.</text>
</comment>
<sequence length="278" mass="32150">MKWLYLFSVFIVITIGCNALICSDAEIPFIVSLEKFSLDEFISLINRRVSTNGHKKCLVDIQVNYAQKILIVLFGSGISSSSLTTNRQIYMNTYLALTQDDIDIKSHNAIINHVQFACNTNDCNHQFLLRHLEWLVKMEYNDLIANISPLLNKTNEIIDKCVSGKQNKIQSCPNGLCYLEYSMSTDETKYDCENDSDIQPALHLVTYFTAQDYKYQERMAKVNFTISYWCRSDGCNNEAMAKQVIRAVEENYNLFEMQDMLHAANIEYWIEEESKLDK</sequence>
<dbReference type="Proteomes" id="UP000681720">
    <property type="component" value="Unassembled WGS sequence"/>
</dbReference>
<evidence type="ECO:0000313" key="4">
    <source>
        <dbReference type="EMBL" id="CAF2055885.1"/>
    </source>
</evidence>
<protein>
    <submittedName>
        <fullName evidence="2">Uncharacterized protein</fullName>
    </submittedName>
</protein>
<dbReference type="EMBL" id="CAJOBI010001450">
    <property type="protein sequence ID" value="CAF3882117.1"/>
    <property type="molecule type" value="Genomic_DNA"/>
</dbReference>
<evidence type="ECO:0000313" key="3">
    <source>
        <dbReference type="EMBL" id="CAF1491612.1"/>
    </source>
</evidence>
<dbReference type="Proteomes" id="UP000663855">
    <property type="component" value="Unassembled WGS sequence"/>
</dbReference>
<proteinExistence type="predicted"/>
<reference evidence="2" key="1">
    <citation type="submission" date="2021-02" db="EMBL/GenBank/DDBJ databases">
        <authorList>
            <person name="Nowell W R."/>
        </authorList>
    </citation>
    <scope>NUCLEOTIDE SEQUENCE</scope>
</reference>
<feature type="chain" id="PRO_5035604798" evidence="1">
    <location>
        <begin position="20"/>
        <end position="278"/>
    </location>
</feature>
<dbReference type="EMBL" id="CAJOBH010001884">
    <property type="protein sequence ID" value="CAF3878454.1"/>
    <property type="molecule type" value="Genomic_DNA"/>
</dbReference>
<gene>
    <name evidence="6" type="ORF">BYL167_LOCUS7313</name>
    <name evidence="2" type="ORF">CJN711_LOCUS13799</name>
    <name evidence="5" type="ORF">GIL414_LOCUS5236</name>
    <name evidence="3" type="ORF">KQP761_LOCUS14126</name>
    <name evidence="4" type="ORF">MBJ925_LOCUS14026</name>
    <name evidence="7" type="ORF">SMN809_LOCUS5664</name>
</gene>
<evidence type="ECO:0000313" key="5">
    <source>
        <dbReference type="EMBL" id="CAF3875018.1"/>
    </source>
</evidence>
<dbReference type="OrthoDB" id="9986151at2759"/>
<dbReference type="AlphaFoldDB" id="A0A814Z4Z0"/>
<name>A0A814Z4Z0_9BILA</name>
<dbReference type="Proteomes" id="UP000663834">
    <property type="component" value="Unassembled WGS sequence"/>
</dbReference>
<evidence type="ECO:0000313" key="2">
    <source>
        <dbReference type="EMBL" id="CAF1237079.1"/>
    </source>
</evidence>
<evidence type="ECO:0000313" key="6">
    <source>
        <dbReference type="EMBL" id="CAF3878454.1"/>
    </source>
</evidence>
<dbReference type="EMBL" id="CAJNOV010006137">
    <property type="protein sequence ID" value="CAF1237079.1"/>
    <property type="molecule type" value="Genomic_DNA"/>
</dbReference>
<evidence type="ECO:0000313" key="7">
    <source>
        <dbReference type="EMBL" id="CAF3882117.1"/>
    </source>
</evidence>
<dbReference type="EMBL" id="CAJNRE010006505">
    <property type="protein sequence ID" value="CAF2055885.1"/>
    <property type="molecule type" value="Genomic_DNA"/>
</dbReference>
<evidence type="ECO:0000256" key="1">
    <source>
        <dbReference type="SAM" id="SignalP"/>
    </source>
</evidence>
<accession>A0A814Z4Z0</accession>
<dbReference type="PROSITE" id="PS51257">
    <property type="entry name" value="PROKAR_LIPOPROTEIN"/>
    <property type="match status" value="1"/>
</dbReference>
<keyword evidence="1" id="KW-0732">Signal</keyword>
<dbReference type="Proteomes" id="UP000681967">
    <property type="component" value="Unassembled WGS sequence"/>
</dbReference>
<dbReference type="EMBL" id="CAJOBJ010001356">
    <property type="protein sequence ID" value="CAF3875018.1"/>
    <property type="molecule type" value="Genomic_DNA"/>
</dbReference>
<organism evidence="2 8">
    <name type="scientific">Rotaria magnacalcarata</name>
    <dbReference type="NCBI Taxonomy" id="392030"/>
    <lineage>
        <taxon>Eukaryota</taxon>
        <taxon>Metazoa</taxon>
        <taxon>Spiralia</taxon>
        <taxon>Gnathifera</taxon>
        <taxon>Rotifera</taxon>
        <taxon>Eurotatoria</taxon>
        <taxon>Bdelloidea</taxon>
        <taxon>Philodinida</taxon>
        <taxon>Philodinidae</taxon>
        <taxon>Rotaria</taxon>
    </lineage>
</organism>
<dbReference type="Proteomes" id="UP000663824">
    <property type="component" value="Unassembled WGS sequence"/>
</dbReference>
<dbReference type="EMBL" id="CAJNOW010006615">
    <property type="protein sequence ID" value="CAF1491612.1"/>
    <property type="molecule type" value="Genomic_DNA"/>
</dbReference>
<evidence type="ECO:0000313" key="8">
    <source>
        <dbReference type="Proteomes" id="UP000663855"/>
    </source>
</evidence>